<protein>
    <submittedName>
        <fullName evidence="2">Uncharacterized protein</fullName>
    </submittedName>
</protein>
<sequence>MFGISPAGWIHTLGSLPAVPLAAYMFCRYGRIVPRSKAGLLYLTFMSMGALTVFLVAHQPVSNVIGVITLMLLAGGYGIAFSGWRWGGAVYVETMLLSLSAFFLMVPTVSEILRRVPDGHPIVADLHSPLLLGAQGLILLILVVGVTAQLWSLRRKTAVGHV</sequence>
<feature type="transmembrane region" description="Helical" evidence="1">
    <location>
        <begin position="6"/>
        <end position="27"/>
    </location>
</feature>
<feature type="transmembrane region" description="Helical" evidence="1">
    <location>
        <begin position="39"/>
        <end position="58"/>
    </location>
</feature>
<reference evidence="2 3" key="1">
    <citation type="submission" date="2018-02" db="EMBL/GenBank/DDBJ databases">
        <title>novel marine gammaproteobacteria from coastal saline agro ecosystem.</title>
        <authorList>
            <person name="Krishnan R."/>
            <person name="Ramesh Kumar N."/>
        </authorList>
    </citation>
    <scope>NUCLEOTIDE SEQUENCE [LARGE SCALE GENOMIC DNA]</scope>
    <source>
        <strain evidence="2 3">228</strain>
    </source>
</reference>
<keyword evidence="1" id="KW-0472">Membrane</keyword>
<dbReference type="EMBL" id="PRLP01000009">
    <property type="protein sequence ID" value="PPC78894.1"/>
    <property type="molecule type" value="Genomic_DNA"/>
</dbReference>
<keyword evidence="1" id="KW-0812">Transmembrane</keyword>
<proteinExistence type="predicted"/>
<evidence type="ECO:0000256" key="1">
    <source>
        <dbReference type="SAM" id="Phobius"/>
    </source>
</evidence>
<accession>A0A2S5KVM0</accession>
<keyword evidence="1" id="KW-1133">Transmembrane helix</keyword>
<gene>
    <name evidence="2" type="ORF">C4K68_03400</name>
</gene>
<feature type="transmembrane region" description="Helical" evidence="1">
    <location>
        <begin position="90"/>
        <end position="110"/>
    </location>
</feature>
<dbReference type="AlphaFoldDB" id="A0A2S5KVM0"/>
<name>A0A2S5KVM0_9PROT</name>
<feature type="transmembrane region" description="Helical" evidence="1">
    <location>
        <begin position="64"/>
        <end position="83"/>
    </location>
</feature>
<comment type="caution">
    <text evidence="2">The sequence shown here is derived from an EMBL/GenBank/DDBJ whole genome shotgun (WGS) entry which is preliminary data.</text>
</comment>
<organism evidence="2 3">
    <name type="scientific">Proteobacteria bacterium 228</name>
    <dbReference type="NCBI Taxonomy" id="2083153"/>
    <lineage>
        <taxon>Bacteria</taxon>
        <taxon>Pseudomonadati</taxon>
        <taxon>Pseudomonadota</taxon>
    </lineage>
</organism>
<dbReference type="OrthoDB" id="6196651at2"/>
<evidence type="ECO:0000313" key="2">
    <source>
        <dbReference type="EMBL" id="PPC78894.1"/>
    </source>
</evidence>
<evidence type="ECO:0000313" key="3">
    <source>
        <dbReference type="Proteomes" id="UP000238196"/>
    </source>
</evidence>
<dbReference type="Proteomes" id="UP000238196">
    <property type="component" value="Unassembled WGS sequence"/>
</dbReference>
<feature type="transmembrane region" description="Helical" evidence="1">
    <location>
        <begin position="130"/>
        <end position="151"/>
    </location>
</feature>